<gene>
    <name evidence="1" type="ORF">CHH72_04135</name>
</gene>
<dbReference type="EMBL" id="NPCC01000005">
    <property type="protein sequence ID" value="PAE90180.1"/>
    <property type="molecule type" value="Genomic_DNA"/>
</dbReference>
<evidence type="ECO:0000313" key="1">
    <source>
        <dbReference type="EMBL" id="PAE90180.1"/>
    </source>
</evidence>
<name>A0A268P4H9_SHOCL</name>
<proteinExistence type="predicted"/>
<protein>
    <submittedName>
        <fullName evidence="1">Uncharacterized protein</fullName>
    </submittedName>
</protein>
<reference evidence="1 2" key="1">
    <citation type="submission" date="2017-07" db="EMBL/GenBank/DDBJ databases">
        <title>Isolation and whole genome analysis of endospore-forming bacteria from heroin.</title>
        <authorList>
            <person name="Kalinowski J."/>
            <person name="Ahrens B."/>
            <person name="Al-Dilaimi A."/>
            <person name="Winkler A."/>
            <person name="Wibberg D."/>
            <person name="Schleenbecker U."/>
            <person name="Ruckert C."/>
            <person name="Wolfel R."/>
            <person name="Grass G."/>
        </authorList>
    </citation>
    <scope>NUCLEOTIDE SEQUENCE [LARGE SCALE GENOMIC DNA]</scope>
    <source>
        <strain evidence="1 2">7539</strain>
    </source>
</reference>
<organism evidence="1 2">
    <name type="scientific">Shouchella clausii</name>
    <name type="common">Alkalihalobacillus clausii</name>
    <dbReference type="NCBI Taxonomy" id="79880"/>
    <lineage>
        <taxon>Bacteria</taxon>
        <taxon>Bacillati</taxon>
        <taxon>Bacillota</taxon>
        <taxon>Bacilli</taxon>
        <taxon>Bacillales</taxon>
        <taxon>Bacillaceae</taxon>
        <taxon>Shouchella</taxon>
    </lineage>
</organism>
<dbReference type="Proteomes" id="UP000216207">
    <property type="component" value="Unassembled WGS sequence"/>
</dbReference>
<accession>A0A268P4H9</accession>
<comment type="caution">
    <text evidence="1">The sequence shown here is derived from an EMBL/GenBank/DDBJ whole genome shotgun (WGS) entry which is preliminary data.</text>
</comment>
<evidence type="ECO:0000313" key="2">
    <source>
        <dbReference type="Proteomes" id="UP000216207"/>
    </source>
</evidence>
<dbReference type="AlphaFoldDB" id="A0A268P4H9"/>
<sequence>MLFISFFADMIHTVSSLIFQGEVDRRRRFQQTMLSFHVQKNTVHEIRPFVQRLSPAFLVY</sequence>